<reference evidence="1" key="1">
    <citation type="submission" date="2018-11" db="EMBL/GenBank/DDBJ databases">
        <authorList>
            <consortium name="Pathogen Informatics"/>
        </authorList>
    </citation>
    <scope>NUCLEOTIDE SEQUENCE</scope>
</reference>
<dbReference type="AlphaFoldDB" id="A0A448WK15"/>
<keyword evidence="2" id="KW-1185">Reference proteome</keyword>
<comment type="caution">
    <text evidence="1">The sequence shown here is derived from an EMBL/GenBank/DDBJ whole genome shotgun (WGS) entry which is preliminary data.</text>
</comment>
<protein>
    <submittedName>
        <fullName evidence="1">Uncharacterized protein</fullName>
    </submittedName>
</protein>
<evidence type="ECO:0000313" key="1">
    <source>
        <dbReference type="EMBL" id="VEL13603.1"/>
    </source>
</evidence>
<accession>A0A448WK15</accession>
<organism evidence="1 2">
    <name type="scientific">Protopolystoma xenopodis</name>
    <dbReference type="NCBI Taxonomy" id="117903"/>
    <lineage>
        <taxon>Eukaryota</taxon>
        <taxon>Metazoa</taxon>
        <taxon>Spiralia</taxon>
        <taxon>Lophotrochozoa</taxon>
        <taxon>Platyhelminthes</taxon>
        <taxon>Monogenea</taxon>
        <taxon>Polyopisthocotylea</taxon>
        <taxon>Polystomatidea</taxon>
        <taxon>Polystomatidae</taxon>
        <taxon>Protopolystoma</taxon>
    </lineage>
</organism>
<proteinExistence type="predicted"/>
<dbReference type="Proteomes" id="UP000784294">
    <property type="component" value="Unassembled WGS sequence"/>
</dbReference>
<dbReference type="EMBL" id="CAAALY010018290">
    <property type="protein sequence ID" value="VEL13603.1"/>
    <property type="molecule type" value="Genomic_DNA"/>
</dbReference>
<evidence type="ECO:0000313" key="2">
    <source>
        <dbReference type="Proteomes" id="UP000784294"/>
    </source>
</evidence>
<name>A0A448WK15_9PLAT</name>
<sequence>MQDCLPIWLGISQFGSCGQRANICAPFVGSAQAEGIPKSVVQPGGNGRVASGAPHSPPPVLMGMAYLAPPFLPVSPVRPDWSVHPPLSSLYPQPDLIFYVLPPFYPLPTSSMRPGEGANLIDSQVVTSPFVAEARVCLARPTHHHLPSFSHPFFYFPTLLTSEASRHRFLSLLTQP</sequence>
<gene>
    <name evidence="1" type="ORF">PXEA_LOCUS7043</name>
</gene>